<feature type="compositionally biased region" description="Polar residues" evidence="8">
    <location>
        <begin position="32"/>
        <end position="44"/>
    </location>
</feature>
<dbReference type="GeneID" id="111021892"/>
<evidence type="ECO:0000256" key="6">
    <source>
        <dbReference type="ARBA" id="ARBA00023136"/>
    </source>
</evidence>
<feature type="coiled-coil region" evidence="7">
    <location>
        <begin position="288"/>
        <end position="418"/>
    </location>
</feature>
<feature type="compositionally biased region" description="Basic and acidic residues" evidence="8">
    <location>
        <begin position="185"/>
        <end position="197"/>
    </location>
</feature>
<dbReference type="RefSeq" id="XP_022154696.1">
    <property type="nucleotide sequence ID" value="XM_022299004.1"/>
</dbReference>
<dbReference type="Proteomes" id="UP000504603">
    <property type="component" value="Unplaced"/>
</dbReference>
<organism evidence="10 11">
    <name type="scientific">Momordica charantia</name>
    <name type="common">Bitter gourd</name>
    <name type="synonym">Balsam pear</name>
    <dbReference type="NCBI Taxonomy" id="3673"/>
    <lineage>
        <taxon>Eukaryota</taxon>
        <taxon>Viridiplantae</taxon>
        <taxon>Streptophyta</taxon>
        <taxon>Embryophyta</taxon>
        <taxon>Tracheophyta</taxon>
        <taxon>Spermatophyta</taxon>
        <taxon>Magnoliopsida</taxon>
        <taxon>eudicotyledons</taxon>
        <taxon>Gunneridae</taxon>
        <taxon>Pentapetalae</taxon>
        <taxon>rosids</taxon>
        <taxon>fabids</taxon>
        <taxon>Cucurbitales</taxon>
        <taxon>Cucurbitaceae</taxon>
        <taxon>Momordiceae</taxon>
        <taxon>Momordica</taxon>
    </lineage>
</organism>
<keyword evidence="2 9" id="KW-0812">Transmembrane</keyword>
<keyword evidence="4" id="KW-0333">Golgi apparatus</keyword>
<dbReference type="Pfam" id="PF09787">
    <property type="entry name" value="Golgin_A5"/>
    <property type="match status" value="1"/>
</dbReference>
<evidence type="ECO:0000256" key="3">
    <source>
        <dbReference type="ARBA" id="ARBA00022989"/>
    </source>
</evidence>
<name>A0A6J1DPH3_MOMCH</name>
<feature type="compositionally biased region" description="Polar residues" evidence="8">
    <location>
        <begin position="217"/>
        <end position="230"/>
    </location>
</feature>
<keyword evidence="3 9" id="KW-1133">Transmembrane helix</keyword>
<keyword evidence="10" id="KW-1185">Reference proteome</keyword>
<evidence type="ECO:0000256" key="7">
    <source>
        <dbReference type="SAM" id="Coils"/>
    </source>
</evidence>
<dbReference type="PANTHER" id="PTHR13815">
    <property type="entry name" value="GOLGIN-84"/>
    <property type="match status" value="1"/>
</dbReference>
<comment type="subcellular location">
    <subcellularLocation>
        <location evidence="1">Golgi apparatus membrane</location>
        <topology evidence="1">Single-pass membrane protein</topology>
    </subcellularLocation>
</comment>
<dbReference type="GO" id="GO:0031985">
    <property type="term" value="C:Golgi cisterna"/>
    <property type="evidence" value="ECO:0007669"/>
    <property type="project" value="TreeGrafter"/>
</dbReference>
<evidence type="ECO:0000256" key="4">
    <source>
        <dbReference type="ARBA" id="ARBA00023034"/>
    </source>
</evidence>
<dbReference type="GO" id="GO:0000301">
    <property type="term" value="P:retrograde transport, vesicle recycling within Golgi"/>
    <property type="evidence" value="ECO:0007669"/>
    <property type="project" value="TreeGrafter"/>
</dbReference>
<dbReference type="AlphaFoldDB" id="A0A6J1DPH3"/>
<protein>
    <submittedName>
        <fullName evidence="11">Golgin candidate 1</fullName>
    </submittedName>
</protein>
<proteinExistence type="predicted"/>
<evidence type="ECO:0000256" key="5">
    <source>
        <dbReference type="ARBA" id="ARBA00023054"/>
    </source>
</evidence>
<keyword evidence="5 7" id="KW-0175">Coiled coil</keyword>
<dbReference type="GO" id="GO:0007030">
    <property type="term" value="P:Golgi organization"/>
    <property type="evidence" value="ECO:0007669"/>
    <property type="project" value="InterPro"/>
</dbReference>
<feature type="compositionally biased region" description="Polar residues" evidence="8">
    <location>
        <begin position="159"/>
        <end position="170"/>
    </location>
</feature>
<keyword evidence="6 9" id="KW-0472">Membrane</keyword>
<evidence type="ECO:0000256" key="2">
    <source>
        <dbReference type="ARBA" id="ARBA00022692"/>
    </source>
</evidence>
<evidence type="ECO:0000313" key="11">
    <source>
        <dbReference type="RefSeq" id="XP_022154696.1"/>
    </source>
</evidence>
<evidence type="ECO:0000256" key="8">
    <source>
        <dbReference type="SAM" id="MobiDB-lite"/>
    </source>
</evidence>
<dbReference type="PANTHER" id="PTHR13815:SF7">
    <property type="entry name" value="GOLGIN SUBFAMILY A MEMBER 5"/>
    <property type="match status" value="1"/>
</dbReference>
<sequence length="715" mass="79919">MASWLKAAEGLFEVVDRRAKLVVSELSEEQSDIQTPASNGQGSQTKRTKSKKEAKKPSANEPSKANDTAEEQTSILSSPADVGSVPVPGTDGIVSFNEDDRTASDKSLTQVNKRKQDDDDNNVPELDSPSTDALVVEAVKQIPDGVDASAVVADVEVTAPTSKNEVNNVNAVDVQEENFSSIPIKEIEEIKKDHQDDGQSNPLGGEETISKIDQDTSELATTDFQANGENQTKDDSNKVQSPVNQKEQENKADQSSMKMQDQLEEAQGLLKTSSSTGQSKEARLARVCAGLSSRLQEYKSENAQLEELLIAERELSRSYDARIKQLEHNLSESKGEVSRVESSMVEALAAKNSEIEALIGSMDALKKQAALSEGNLASIQANMESMIRNRELTETRMMQALREELASAERRAEEERSAHNATKMASMEREMELEHRAVEAASALARIQRVADERTAKATELEQKVALLEVECSSLNQELQDLEARARRGQKKSPEDANQLIQMQAWQEEVERALQGQRDAEIKLSSMEAEVQKMRVEMAAMKRDAEHYSRQEHMELEKRYRELTDLLYYKQTQLEAMASEKAAAEFQLEKEINRAQEAQVEVEKSRVSRRASASWEEDSEIKSLEPLPLHHRYMAGTSMQLQKAAKLLDSGAVRATRFLWRYPTARLILLFYLVFVHLFLMYLLHRLQAQADTFAAREVAESMGLSQPKLTIKDE</sequence>
<feature type="region of interest" description="Disordered" evidence="8">
    <location>
        <begin position="23"/>
        <end position="131"/>
    </location>
</feature>
<dbReference type="OrthoDB" id="248903at2759"/>
<dbReference type="KEGG" id="mcha:111021892"/>
<feature type="compositionally biased region" description="Polar residues" evidence="8">
    <location>
        <begin position="63"/>
        <end position="77"/>
    </location>
</feature>
<feature type="transmembrane region" description="Helical" evidence="9">
    <location>
        <begin position="667"/>
        <end position="684"/>
    </location>
</feature>
<feature type="coiled-coil region" evidence="7">
    <location>
        <begin position="517"/>
        <end position="551"/>
    </location>
</feature>
<evidence type="ECO:0000313" key="10">
    <source>
        <dbReference type="Proteomes" id="UP000504603"/>
    </source>
</evidence>
<dbReference type="GO" id="GO:0000139">
    <property type="term" value="C:Golgi membrane"/>
    <property type="evidence" value="ECO:0007669"/>
    <property type="project" value="UniProtKB-SubCell"/>
</dbReference>
<gene>
    <name evidence="11" type="primary">LOC111021892</name>
</gene>
<dbReference type="InterPro" id="IPR019177">
    <property type="entry name" value="Golgin_subfamily_A_member_5"/>
</dbReference>
<reference evidence="11" key="1">
    <citation type="submission" date="2025-08" db="UniProtKB">
        <authorList>
            <consortium name="RefSeq"/>
        </authorList>
    </citation>
    <scope>IDENTIFICATION</scope>
    <source>
        <strain evidence="11">OHB3-1</strain>
    </source>
</reference>
<feature type="region of interest" description="Disordered" evidence="8">
    <location>
        <begin position="159"/>
        <end position="277"/>
    </location>
</feature>
<accession>A0A6J1DPH3</accession>
<evidence type="ECO:0000256" key="1">
    <source>
        <dbReference type="ARBA" id="ARBA00004194"/>
    </source>
</evidence>
<feature type="coiled-coil region" evidence="7">
    <location>
        <begin position="444"/>
        <end position="492"/>
    </location>
</feature>
<evidence type="ECO:0000256" key="9">
    <source>
        <dbReference type="SAM" id="Phobius"/>
    </source>
</evidence>